<name>A0ABW6JDM3_STRCE</name>
<dbReference type="RefSeq" id="WP_381726253.1">
    <property type="nucleotide sequence ID" value="NZ_JBHVBU010000021.1"/>
</dbReference>
<evidence type="ECO:0000313" key="2">
    <source>
        <dbReference type="EMBL" id="MFE7963453.1"/>
    </source>
</evidence>
<dbReference type="Proteomes" id="UP001600650">
    <property type="component" value="Unassembled WGS sequence"/>
</dbReference>
<evidence type="ECO:0000256" key="1">
    <source>
        <dbReference type="SAM" id="MobiDB-lite"/>
    </source>
</evidence>
<accession>A0ABW6JDM3</accession>
<proteinExistence type="predicted"/>
<organism evidence="2 3">
    <name type="scientific">Streptomyces cellulosae</name>
    <dbReference type="NCBI Taxonomy" id="1968"/>
    <lineage>
        <taxon>Bacteria</taxon>
        <taxon>Bacillati</taxon>
        <taxon>Actinomycetota</taxon>
        <taxon>Actinomycetes</taxon>
        <taxon>Kitasatosporales</taxon>
        <taxon>Streptomycetaceae</taxon>
        <taxon>Streptomyces</taxon>
    </lineage>
</organism>
<feature type="region of interest" description="Disordered" evidence="1">
    <location>
        <begin position="1"/>
        <end position="53"/>
    </location>
</feature>
<protein>
    <submittedName>
        <fullName evidence="2">Uncharacterized protein</fullName>
    </submittedName>
</protein>
<comment type="caution">
    <text evidence="2">The sequence shown here is derived from an EMBL/GenBank/DDBJ whole genome shotgun (WGS) entry which is preliminary data.</text>
</comment>
<sequence length="123" mass="12764">MITKSAQAHRGACGCPHCKPKQPAAPAPAAREPIPLPATPTPIRVHNPGRPPQDCTLHPDGSLTAQLAGRPHRSALTFHDMLDTTWAEARIELNPAPLLNVDGGGGAPADTSVQDALPLGDTP</sequence>
<keyword evidence="3" id="KW-1185">Reference proteome</keyword>
<feature type="region of interest" description="Disordered" evidence="1">
    <location>
        <begin position="101"/>
        <end position="123"/>
    </location>
</feature>
<dbReference type="EMBL" id="JBHVBU010000021">
    <property type="protein sequence ID" value="MFE7963453.1"/>
    <property type="molecule type" value="Genomic_DNA"/>
</dbReference>
<gene>
    <name evidence="2" type="ORF">ACFU0X_10425</name>
</gene>
<reference evidence="2 3" key="1">
    <citation type="submission" date="2024-09" db="EMBL/GenBank/DDBJ databases">
        <title>The Natural Products Discovery Center: Release of the First 8490 Sequenced Strains for Exploring Actinobacteria Biosynthetic Diversity.</title>
        <authorList>
            <person name="Kalkreuter E."/>
            <person name="Kautsar S.A."/>
            <person name="Yang D."/>
            <person name="Bader C.D."/>
            <person name="Teijaro C.N."/>
            <person name="Fluegel L."/>
            <person name="Davis C.M."/>
            <person name="Simpson J.R."/>
            <person name="Lauterbach L."/>
            <person name="Steele A.D."/>
            <person name="Gui C."/>
            <person name="Meng S."/>
            <person name="Li G."/>
            <person name="Viehrig K."/>
            <person name="Ye F."/>
            <person name="Su P."/>
            <person name="Kiefer A.F."/>
            <person name="Nichols A."/>
            <person name="Cepeda A.J."/>
            <person name="Yan W."/>
            <person name="Fan B."/>
            <person name="Jiang Y."/>
            <person name="Adhikari A."/>
            <person name="Zheng C.-J."/>
            <person name="Schuster L."/>
            <person name="Cowan T.M."/>
            <person name="Smanski M.J."/>
            <person name="Chevrette M.G."/>
            <person name="De Carvalho L.P.S."/>
            <person name="Shen B."/>
        </authorList>
    </citation>
    <scope>NUCLEOTIDE SEQUENCE [LARGE SCALE GENOMIC DNA]</scope>
    <source>
        <strain evidence="2 3">NPDC057399</strain>
    </source>
</reference>
<evidence type="ECO:0000313" key="3">
    <source>
        <dbReference type="Proteomes" id="UP001600650"/>
    </source>
</evidence>